<evidence type="ECO:0000256" key="4">
    <source>
        <dbReference type="ARBA" id="ARBA00023163"/>
    </source>
</evidence>
<dbReference type="RefSeq" id="WP_108962525.1">
    <property type="nucleotide sequence ID" value="NZ_QEFB01000004.1"/>
</dbReference>
<keyword evidence="7" id="KW-1185">Reference proteome</keyword>
<reference evidence="7" key="1">
    <citation type="submission" date="2018-04" db="EMBL/GenBank/DDBJ databases">
        <authorList>
            <person name="Liu S."/>
            <person name="Wang Z."/>
            <person name="Li J."/>
        </authorList>
    </citation>
    <scope>NUCLEOTIDE SEQUENCE [LARGE SCALE GENOMIC DNA]</scope>
    <source>
        <strain evidence="7">622</strain>
    </source>
</reference>
<comment type="caution">
    <text evidence="6">The sequence shown here is derived from an EMBL/GenBank/DDBJ whole genome shotgun (WGS) entry which is preliminary data.</text>
</comment>
<dbReference type="SMART" id="SM01012">
    <property type="entry name" value="ANTAR"/>
    <property type="match status" value="1"/>
</dbReference>
<organism evidence="6 7">
    <name type="scientific">Mycetocola zhujimingii</name>
    <dbReference type="NCBI Taxonomy" id="2079792"/>
    <lineage>
        <taxon>Bacteria</taxon>
        <taxon>Bacillati</taxon>
        <taxon>Actinomycetota</taxon>
        <taxon>Actinomycetes</taxon>
        <taxon>Micrococcales</taxon>
        <taxon>Microbacteriaceae</taxon>
        <taxon>Mycetocola</taxon>
    </lineage>
</organism>
<dbReference type="InterPro" id="IPR029016">
    <property type="entry name" value="GAF-like_dom_sf"/>
</dbReference>
<dbReference type="GO" id="GO:0016301">
    <property type="term" value="F:kinase activity"/>
    <property type="evidence" value="ECO:0007669"/>
    <property type="project" value="UniProtKB-KW"/>
</dbReference>
<dbReference type="Gene3D" id="1.10.10.10">
    <property type="entry name" value="Winged helix-like DNA-binding domain superfamily/Winged helix DNA-binding domain"/>
    <property type="match status" value="1"/>
</dbReference>
<dbReference type="Proteomes" id="UP000244962">
    <property type="component" value="Unassembled WGS sequence"/>
</dbReference>
<evidence type="ECO:0000313" key="6">
    <source>
        <dbReference type="EMBL" id="PWC07577.1"/>
    </source>
</evidence>
<gene>
    <name evidence="6" type="ORF">DF223_05960</name>
</gene>
<dbReference type="InterPro" id="IPR012074">
    <property type="entry name" value="GAF_ANTAR"/>
</dbReference>
<dbReference type="AlphaFoldDB" id="A0A2U1TFA3"/>
<evidence type="ECO:0000256" key="2">
    <source>
        <dbReference type="ARBA" id="ARBA00022777"/>
    </source>
</evidence>
<dbReference type="Gene3D" id="3.30.450.40">
    <property type="match status" value="1"/>
</dbReference>
<accession>A0A2U1TFA3</accession>
<keyword evidence="1" id="KW-0808">Transferase</keyword>
<dbReference type="GO" id="GO:0003723">
    <property type="term" value="F:RNA binding"/>
    <property type="evidence" value="ECO:0007669"/>
    <property type="project" value="InterPro"/>
</dbReference>
<protein>
    <submittedName>
        <fullName evidence="6">Transcriptional regulator</fullName>
    </submittedName>
</protein>
<dbReference type="InterPro" id="IPR011006">
    <property type="entry name" value="CheY-like_superfamily"/>
</dbReference>
<dbReference type="SMART" id="SM00065">
    <property type="entry name" value="GAF"/>
    <property type="match status" value="1"/>
</dbReference>
<evidence type="ECO:0000256" key="1">
    <source>
        <dbReference type="ARBA" id="ARBA00022679"/>
    </source>
</evidence>
<dbReference type="SUPFAM" id="SSF52172">
    <property type="entry name" value="CheY-like"/>
    <property type="match status" value="1"/>
</dbReference>
<dbReference type="SUPFAM" id="SSF55781">
    <property type="entry name" value="GAF domain-like"/>
    <property type="match status" value="1"/>
</dbReference>
<keyword evidence="2" id="KW-0418">Kinase</keyword>
<evidence type="ECO:0000259" key="5">
    <source>
        <dbReference type="PROSITE" id="PS50921"/>
    </source>
</evidence>
<feature type="domain" description="ANTAR" evidence="5">
    <location>
        <begin position="170"/>
        <end position="231"/>
    </location>
</feature>
<proteinExistence type="predicted"/>
<dbReference type="InterPro" id="IPR036388">
    <property type="entry name" value="WH-like_DNA-bd_sf"/>
</dbReference>
<dbReference type="InterPro" id="IPR005561">
    <property type="entry name" value="ANTAR"/>
</dbReference>
<evidence type="ECO:0000256" key="3">
    <source>
        <dbReference type="ARBA" id="ARBA00023015"/>
    </source>
</evidence>
<keyword evidence="3" id="KW-0805">Transcription regulation</keyword>
<dbReference type="Pfam" id="PF03861">
    <property type="entry name" value="ANTAR"/>
    <property type="match status" value="1"/>
</dbReference>
<name>A0A2U1TFA3_9MICO</name>
<dbReference type="PIRSF" id="PIRSF036625">
    <property type="entry name" value="GAF_ANTAR"/>
    <property type="match status" value="1"/>
</dbReference>
<dbReference type="InterPro" id="IPR003018">
    <property type="entry name" value="GAF"/>
</dbReference>
<dbReference type="Pfam" id="PF13185">
    <property type="entry name" value="GAF_2"/>
    <property type="match status" value="1"/>
</dbReference>
<keyword evidence="4" id="KW-0804">Transcription</keyword>
<sequence>MTEALREGELVGAFAALADTLVSDYDAIGLMQTLVESCQTFFDVAAAGILLGDSPENLELVASTSEATSIVELMQLSANAGPCIEAFTTGSVVSLTNISEGPEKWRRFIDSAAEQGFRGVVALPMRLRENRIGALNLLRNEEGTLDERDVRAAQALADVATIGILHERMLSESDAVRSQLQAALNSRVLIEQAKGVLAFLNNSSTDEAFLNLRAYARNNGMLLSTVAQQVVDRTLVI</sequence>
<dbReference type="PROSITE" id="PS50921">
    <property type="entry name" value="ANTAR"/>
    <property type="match status" value="1"/>
</dbReference>
<evidence type="ECO:0000313" key="7">
    <source>
        <dbReference type="Proteomes" id="UP000244962"/>
    </source>
</evidence>
<dbReference type="EMBL" id="QEFB01000004">
    <property type="protein sequence ID" value="PWC07577.1"/>
    <property type="molecule type" value="Genomic_DNA"/>
</dbReference>